<accession>A2SFE9</accession>
<dbReference type="AlphaFoldDB" id="A2SFE9"/>
<dbReference type="Proteomes" id="UP000000366">
    <property type="component" value="Chromosome"/>
</dbReference>
<proteinExistence type="predicted"/>
<protein>
    <submittedName>
        <fullName evidence="1">Potential 3-hydroxydecyl-(Acyl carrier protein) dehydratase</fullName>
    </submittedName>
</protein>
<keyword evidence="2" id="KW-1185">Reference proteome</keyword>
<dbReference type="Pfam" id="PF22817">
    <property type="entry name" value="ApeP-like"/>
    <property type="match status" value="1"/>
</dbReference>
<evidence type="ECO:0000313" key="2">
    <source>
        <dbReference type="Proteomes" id="UP000000366"/>
    </source>
</evidence>
<gene>
    <name evidence="1" type="ordered locus">Mpe_A1326</name>
</gene>
<dbReference type="KEGG" id="mpt:Mpe_A1326"/>
<dbReference type="STRING" id="420662.Mpe_A1326"/>
<evidence type="ECO:0000313" key="1">
    <source>
        <dbReference type="EMBL" id="ABM94288.1"/>
    </source>
</evidence>
<dbReference type="InterPro" id="IPR016776">
    <property type="entry name" value="ApeP-like_dehydratase"/>
</dbReference>
<dbReference type="RefSeq" id="WP_011828925.1">
    <property type="nucleotide sequence ID" value="NC_008825.1"/>
</dbReference>
<dbReference type="InterPro" id="IPR029069">
    <property type="entry name" value="HotDog_dom_sf"/>
</dbReference>
<organism evidence="1 2">
    <name type="scientific">Methylibium petroleiphilum (strain ATCC BAA-1232 / LMG 22953 / PM1)</name>
    <dbReference type="NCBI Taxonomy" id="420662"/>
    <lineage>
        <taxon>Bacteria</taxon>
        <taxon>Pseudomonadati</taxon>
        <taxon>Pseudomonadota</taxon>
        <taxon>Betaproteobacteria</taxon>
        <taxon>Burkholderiales</taxon>
        <taxon>Sphaerotilaceae</taxon>
        <taxon>Methylibium</taxon>
    </lineage>
</organism>
<sequence>MRKSFPAAAPATLDRAGIALRIPHQGRMCLLDRLLSWSPEQIHCAAENHSEPDHPLRSASGLLSPCAIEYAAQAMALHGALRAPPEAGPRPGYLASVRDVRLAVARLDGVAGPLQVRAERLAGEDRQVMYRFELSDGHGRRLVDGRATVVLDTPLARQPAMQDLPSPRSEP</sequence>
<dbReference type="SUPFAM" id="SSF54637">
    <property type="entry name" value="Thioesterase/thiol ester dehydrase-isomerase"/>
    <property type="match status" value="1"/>
</dbReference>
<name>A2SFE9_METPP</name>
<dbReference type="eggNOG" id="COG4706">
    <property type="taxonomic scope" value="Bacteria"/>
</dbReference>
<dbReference type="EMBL" id="CP000555">
    <property type="protein sequence ID" value="ABM94288.1"/>
    <property type="molecule type" value="Genomic_DNA"/>
</dbReference>
<dbReference type="Gene3D" id="3.10.129.10">
    <property type="entry name" value="Hotdog Thioesterase"/>
    <property type="match status" value="1"/>
</dbReference>
<dbReference type="HOGENOM" id="CLU_129359_0_0_4"/>
<reference evidence="1 2" key="1">
    <citation type="journal article" date="2007" name="J. Bacteriol.">
        <title>Whole-genome analysis of the methyl tert-butyl ether-degrading beta-proteobacterium Methylibium petroleiphilum PM1.</title>
        <authorList>
            <person name="Kane S.R."/>
            <person name="Chakicherla A.Y."/>
            <person name="Chain P.S.G."/>
            <person name="Schmidt R."/>
            <person name="Shin M.W."/>
            <person name="Legler T.C."/>
            <person name="Scow K.M."/>
            <person name="Larimer F.W."/>
            <person name="Lucas S.M."/>
            <person name="Richardson P.M."/>
            <person name="Hristova K.R."/>
        </authorList>
    </citation>
    <scope>NUCLEOTIDE SEQUENCE [LARGE SCALE GENOMIC DNA]</scope>
    <source>
        <strain evidence="2">ATCC BAA-1232 / LMG 22953 / PM1</strain>
    </source>
</reference>